<evidence type="ECO:0000256" key="4">
    <source>
        <dbReference type="ARBA" id="ARBA00023136"/>
    </source>
</evidence>
<keyword evidence="3 6" id="KW-1133">Transmembrane helix</keyword>
<dbReference type="SUPFAM" id="SSF144083">
    <property type="entry name" value="Magnesium transport protein CorA, transmembrane region"/>
    <property type="match status" value="1"/>
</dbReference>
<feature type="transmembrane region" description="Helical" evidence="6">
    <location>
        <begin position="512"/>
        <end position="537"/>
    </location>
</feature>
<dbReference type="Proteomes" id="UP000235371">
    <property type="component" value="Unassembled WGS sequence"/>
</dbReference>
<evidence type="ECO:0000313" key="8">
    <source>
        <dbReference type="Proteomes" id="UP000235371"/>
    </source>
</evidence>
<feature type="transmembrane region" description="Helical" evidence="6">
    <location>
        <begin position="484"/>
        <end position="506"/>
    </location>
</feature>
<evidence type="ECO:0000256" key="3">
    <source>
        <dbReference type="ARBA" id="ARBA00022989"/>
    </source>
</evidence>
<accession>A0A2J6SRU6</accession>
<dbReference type="STRING" id="1095630.A0A2J6SRU6"/>
<gene>
    <name evidence="7" type="ORF">K444DRAFT_668082</name>
</gene>
<dbReference type="InParanoid" id="A0A2J6SRU6"/>
<organism evidence="7 8">
    <name type="scientific">Hyaloscypha bicolor E</name>
    <dbReference type="NCBI Taxonomy" id="1095630"/>
    <lineage>
        <taxon>Eukaryota</taxon>
        <taxon>Fungi</taxon>
        <taxon>Dikarya</taxon>
        <taxon>Ascomycota</taxon>
        <taxon>Pezizomycotina</taxon>
        <taxon>Leotiomycetes</taxon>
        <taxon>Helotiales</taxon>
        <taxon>Hyaloscyphaceae</taxon>
        <taxon>Hyaloscypha</taxon>
        <taxon>Hyaloscypha bicolor</taxon>
    </lineage>
</organism>
<dbReference type="InterPro" id="IPR002523">
    <property type="entry name" value="MgTranspt_CorA/ZnTranspt_ZntB"/>
</dbReference>
<dbReference type="EMBL" id="KZ613872">
    <property type="protein sequence ID" value="PMD53482.1"/>
    <property type="molecule type" value="Genomic_DNA"/>
</dbReference>
<dbReference type="RefSeq" id="XP_024730386.1">
    <property type="nucleotide sequence ID" value="XM_024887368.1"/>
</dbReference>
<reference evidence="7 8" key="1">
    <citation type="submission" date="2016-04" db="EMBL/GenBank/DDBJ databases">
        <title>A degradative enzymes factory behind the ericoid mycorrhizal symbiosis.</title>
        <authorList>
            <consortium name="DOE Joint Genome Institute"/>
            <person name="Martino E."/>
            <person name="Morin E."/>
            <person name="Grelet G."/>
            <person name="Kuo A."/>
            <person name="Kohler A."/>
            <person name="Daghino S."/>
            <person name="Barry K."/>
            <person name="Choi C."/>
            <person name="Cichocki N."/>
            <person name="Clum A."/>
            <person name="Copeland A."/>
            <person name="Hainaut M."/>
            <person name="Haridas S."/>
            <person name="Labutti K."/>
            <person name="Lindquist E."/>
            <person name="Lipzen A."/>
            <person name="Khouja H.-R."/>
            <person name="Murat C."/>
            <person name="Ohm R."/>
            <person name="Olson A."/>
            <person name="Spatafora J."/>
            <person name="Veneault-Fourrey C."/>
            <person name="Henrissat B."/>
            <person name="Grigoriev I."/>
            <person name="Martin F."/>
            <person name="Perotto S."/>
        </authorList>
    </citation>
    <scope>NUCLEOTIDE SEQUENCE [LARGE SCALE GENOMIC DNA]</scope>
    <source>
        <strain evidence="7 8">E</strain>
    </source>
</reference>
<feature type="transmembrane region" description="Helical" evidence="6">
    <location>
        <begin position="602"/>
        <end position="619"/>
    </location>
</feature>
<dbReference type="GeneID" id="36595444"/>
<evidence type="ECO:0000256" key="2">
    <source>
        <dbReference type="ARBA" id="ARBA00022692"/>
    </source>
</evidence>
<protein>
    <submittedName>
        <fullName evidence="7">Uncharacterized protein</fullName>
    </submittedName>
</protein>
<keyword evidence="5" id="KW-0175">Coiled coil</keyword>
<feature type="transmembrane region" description="Helical" evidence="6">
    <location>
        <begin position="640"/>
        <end position="661"/>
    </location>
</feature>
<keyword evidence="8" id="KW-1185">Reference proteome</keyword>
<dbReference type="AlphaFoldDB" id="A0A2J6SRU6"/>
<evidence type="ECO:0000313" key="7">
    <source>
        <dbReference type="EMBL" id="PMD53482.1"/>
    </source>
</evidence>
<dbReference type="GO" id="GO:0046873">
    <property type="term" value="F:metal ion transmembrane transporter activity"/>
    <property type="evidence" value="ECO:0007669"/>
    <property type="project" value="InterPro"/>
</dbReference>
<comment type="subcellular location">
    <subcellularLocation>
        <location evidence="1">Membrane</location>
        <topology evidence="1">Multi-pass membrane protein</topology>
    </subcellularLocation>
</comment>
<dbReference type="Gene3D" id="1.20.58.340">
    <property type="entry name" value="Magnesium transport protein CorA, transmembrane region"/>
    <property type="match status" value="1"/>
</dbReference>
<dbReference type="GO" id="GO:0016020">
    <property type="term" value="C:membrane"/>
    <property type="evidence" value="ECO:0007669"/>
    <property type="project" value="UniProtKB-SubCell"/>
</dbReference>
<dbReference type="OrthoDB" id="3555630at2759"/>
<proteinExistence type="predicted"/>
<dbReference type="Pfam" id="PF01544">
    <property type="entry name" value="CorA"/>
    <property type="match status" value="1"/>
</dbReference>
<keyword evidence="2 6" id="KW-0812">Transmembrane</keyword>
<evidence type="ECO:0000256" key="1">
    <source>
        <dbReference type="ARBA" id="ARBA00004141"/>
    </source>
</evidence>
<dbReference type="InterPro" id="IPR045863">
    <property type="entry name" value="CorA_TM1_TM2"/>
</dbReference>
<name>A0A2J6SRU6_9HELO</name>
<sequence>MSSTAIKSALSELAQNEADSEQLGFDFELHYDLHGKSLQDIFSEILQDSSSSKHIHNWDKKLLPSPVHAIAKVGAKYLREKAYGILETHSAVEEVLPASWANCGPTAVRFPDDIGGRLFFTKNALKANKDDAGPLERVKDKPGRAVPLRALNFAQGRVIYIKDQLPYPERATLLMLYTFCIRLQYEDYRYIHAFIERHLSLRSELKLPYHWQETSPPQLDTSLLLCYKRVTLSCHISYLTLNSGYEDEDKAEKLDRASLFPLKENIGPTKSITPPLFKASVSVLLTLAVPEESTTRKEEVELLSTPQALWTILVVNSSSAFLASAELRQHLTPIAQFVRGVASSLYTQQVNARMIHNLLRNQLNTSDDGTIFDDENFTKSILYHWAIKTCDALSESLASSLRFIQGMLNSNVEKLCSEAHDQEKIGIDHWVQQLKKEIFELEELHAQILAMKSQVQESRNALHGVTAVLESRLALQQGKRMKTLAYLATVYIPLTASTAIYSMSVLPESATFVSFFIVLAIFFVFTTVLVFNLETLVTKMRRPSSSVVAKIRLPGSALVTNIRLPSSLVDVVSLFRIYINGYIKMLDPHTDYNIPSLGKRNFLWWILRTSTIVVLRSFLLPEIHMPMDQYNMFLYRHNPFARVIYILPWWGVLLNIVRGILIPAWIVLAAGIICYQVLLDIISAFISVLLGLGQLWRTK</sequence>
<keyword evidence="4 6" id="KW-0472">Membrane</keyword>
<feature type="transmembrane region" description="Helical" evidence="6">
    <location>
        <begin position="667"/>
        <end position="692"/>
    </location>
</feature>
<evidence type="ECO:0000256" key="5">
    <source>
        <dbReference type="SAM" id="Coils"/>
    </source>
</evidence>
<evidence type="ECO:0000256" key="6">
    <source>
        <dbReference type="SAM" id="Phobius"/>
    </source>
</evidence>
<feature type="coiled-coil region" evidence="5">
    <location>
        <begin position="431"/>
        <end position="461"/>
    </location>
</feature>